<dbReference type="AlphaFoldDB" id="A0A1F5DKE5"/>
<feature type="domain" description="ATP synthase epsilon subunit C-terminal" evidence="10">
    <location>
        <begin position="86"/>
        <end position="130"/>
    </location>
</feature>
<evidence type="ECO:0000256" key="9">
    <source>
        <dbReference type="RuleBase" id="RU003656"/>
    </source>
</evidence>
<dbReference type="InterPro" id="IPR020547">
    <property type="entry name" value="ATP_synth_F1_esu_C"/>
</dbReference>
<dbReference type="InterPro" id="IPR001469">
    <property type="entry name" value="ATP_synth_F1_dsu/esu"/>
</dbReference>
<evidence type="ECO:0000256" key="4">
    <source>
        <dbReference type="ARBA" id="ARBA00023065"/>
    </source>
</evidence>
<dbReference type="CDD" id="cd12152">
    <property type="entry name" value="F1-ATPase_delta"/>
    <property type="match status" value="1"/>
</dbReference>
<dbReference type="InterPro" id="IPR020546">
    <property type="entry name" value="ATP_synth_F1_dsu/esu_N"/>
</dbReference>
<evidence type="ECO:0000259" key="10">
    <source>
        <dbReference type="Pfam" id="PF00401"/>
    </source>
</evidence>
<evidence type="ECO:0000313" key="12">
    <source>
        <dbReference type="EMBL" id="OGD55657.1"/>
    </source>
</evidence>
<feature type="domain" description="ATP synthase F1 complex delta/epsilon subunit N-terminal" evidence="11">
    <location>
        <begin position="4"/>
        <end position="82"/>
    </location>
</feature>
<evidence type="ECO:0000256" key="5">
    <source>
        <dbReference type="ARBA" id="ARBA00023136"/>
    </source>
</evidence>
<protein>
    <recommendedName>
        <fullName evidence="8">ATP synthase epsilon chain</fullName>
    </recommendedName>
    <alternativeName>
        <fullName evidence="8">ATP synthase F1 sector epsilon subunit</fullName>
    </alternativeName>
    <alternativeName>
        <fullName evidence="8">F-ATPase epsilon subunit</fullName>
    </alternativeName>
</protein>
<evidence type="ECO:0000259" key="11">
    <source>
        <dbReference type="Pfam" id="PF02823"/>
    </source>
</evidence>
<dbReference type="PANTHER" id="PTHR13822">
    <property type="entry name" value="ATP SYNTHASE DELTA/EPSILON CHAIN"/>
    <property type="match status" value="1"/>
</dbReference>
<organism evidence="12 13">
    <name type="scientific">Candidatus Beckwithbacteria bacterium RIFCSPHIGHO2_12_FULL_47_17</name>
    <dbReference type="NCBI Taxonomy" id="1797460"/>
    <lineage>
        <taxon>Bacteria</taxon>
        <taxon>Candidatus Beckwithiibacteriota</taxon>
    </lineage>
</organism>
<keyword evidence="7 8" id="KW-0066">ATP synthesis</keyword>
<proteinExistence type="inferred from homology"/>
<accession>A0A1F5DKE5</accession>
<dbReference type="Pfam" id="PF00401">
    <property type="entry name" value="ATP-synt_DE"/>
    <property type="match status" value="1"/>
</dbReference>
<comment type="subcellular location">
    <subcellularLocation>
        <location evidence="1 8">Cell membrane</location>
        <topology evidence="1 8">Peripheral membrane protein</topology>
    </subcellularLocation>
</comment>
<evidence type="ECO:0000256" key="7">
    <source>
        <dbReference type="ARBA" id="ARBA00023310"/>
    </source>
</evidence>
<dbReference type="Proteomes" id="UP000176791">
    <property type="component" value="Unassembled WGS sequence"/>
</dbReference>
<comment type="caution">
    <text evidence="12">The sequence shown here is derived from an EMBL/GenBank/DDBJ whole genome shotgun (WGS) entry which is preliminary data.</text>
</comment>
<evidence type="ECO:0000256" key="8">
    <source>
        <dbReference type="HAMAP-Rule" id="MF_00530"/>
    </source>
</evidence>
<dbReference type="GO" id="GO:0045259">
    <property type="term" value="C:proton-transporting ATP synthase complex"/>
    <property type="evidence" value="ECO:0007669"/>
    <property type="project" value="UniProtKB-KW"/>
</dbReference>
<dbReference type="GO" id="GO:0005524">
    <property type="term" value="F:ATP binding"/>
    <property type="evidence" value="ECO:0007669"/>
    <property type="project" value="UniProtKB-UniRule"/>
</dbReference>
<keyword evidence="4 8" id="KW-0406">Ion transport</keyword>
<evidence type="ECO:0000313" key="13">
    <source>
        <dbReference type="Proteomes" id="UP000176791"/>
    </source>
</evidence>
<reference evidence="12 13" key="1">
    <citation type="journal article" date="2016" name="Nat. Commun.">
        <title>Thousands of microbial genomes shed light on interconnected biogeochemical processes in an aquifer system.</title>
        <authorList>
            <person name="Anantharaman K."/>
            <person name="Brown C.T."/>
            <person name="Hug L.A."/>
            <person name="Sharon I."/>
            <person name="Castelle C.J."/>
            <person name="Probst A.J."/>
            <person name="Thomas B.C."/>
            <person name="Singh A."/>
            <person name="Wilkins M.J."/>
            <person name="Karaoz U."/>
            <person name="Brodie E.L."/>
            <person name="Williams K.H."/>
            <person name="Hubbard S.S."/>
            <person name="Banfield J.F."/>
        </authorList>
    </citation>
    <scope>NUCLEOTIDE SEQUENCE [LARGE SCALE GENOMIC DNA]</scope>
</reference>
<keyword evidence="8" id="KW-0375">Hydrogen ion transport</keyword>
<dbReference type="InterPro" id="IPR036771">
    <property type="entry name" value="ATPsynth_dsu/esu_N"/>
</dbReference>
<evidence type="ECO:0000256" key="6">
    <source>
        <dbReference type="ARBA" id="ARBA00023196"/>
    </source>
</evidence>
<evidence type="ECO:0000256" key="2">
    <source>
        <dbReference type="ARBA" id="ARBA00005712"/>
    </source>
</evidence>
<evidence type="ECO:0000256" key="1">
    <source>
        <dbReference type="ARBA" id="ARBA00004202"/>
    </source>
</evidence>
<sequence>MKKLKLEVFTQETRAYDGEVDIVLAPAAEGQIGILPGHASLLTKLTAGELYIFDGPRVEILAVGGGLLDVHNNEVSVLADSAVRADEIDIYKVEEAKKKAEEALKQGLSEREYTLAAADLSRAVLELKVARRRHFTRSVMDE</sequence>
<keyword evidence="3 8" id="KW-0813">Transport</keyword>
<dbReference type="Gene3D" id="1.20.5.440">
    <property type="entry name" value="ATP synthase delta/epsilon subunit, C-terminal domain"/>
    <property type="match status" value="1"/>
</dbReference>
<dbReference type="SUPFAM" id="SSF51344">
    <property type="entry name" value="Epsilon subunit of F1F0-ATP synthase N-terminal domain"/>
    <property type="match status" value="1"/>
</dbReference>
<gene>
    <name evidence="8" type="primary">atpC</name>
    <name evidence="12" type="ORF">A3E73_01630</name>
</gene>
<name>A0A1F5DKE5_9BACT</name>
<dbReference type="EMBL" id="MEZN01000038">
    <property type="protein sequence ID" value="OGD55657.1"/>
    <property type="molecule type" value="Genomic_DNA"/>
</dbReference>
<dbReference type="PANTHER" id="PTHR13822:SF10">
    <property type="entry name" value="ATP SYNTHASE EPSILON CHAIN, CHLOROPLASTIC"/>
    <property type="match status" value="1"/>
</dbReference>
<dbReference type="GO" id="GO:0046933">
    <property type="term" value="F:proton-transporting ATP synthase activity, rotational mechanism"/>
    <property type="evidence" value="ECO:0007669"/>
    <property type="project" value="UniProtKB-UniRule"/>
</dbReference>
<dbReference type="HAMAP" id="MF_00530">
    <property type="entry name" value="ATP_synth_epsil_bac"/>
    <property type="match status" value="1"/>
</dbReference>
<dbReference type="Gene3D" id="2.60.15.10">
    <property type="entry name" value="F0F1 ATP synthase delta/epsilon subunit, N-terminal"/>
    <property type="match status" value="1"/>
</dbReference>
<keyword evidence="5 8" id="KW-0472">Membrane</keyword>
<evidence type="ECO:0000256" key="3">
    <source>
        <dbReference type="ARBA" id="ARBA00022448"/>
    </source>
</evidence>
<dbReference type="SUPFAM" id="SSF46604">
    <property type="entry name" value="Epsilon subunit of F1F0-ATP synthase C-terminal domain"/>
    <property type="match status" value="1"/>
</dbReference>
<dbReference type="GO" id="GO:0005886">
    <property type="term" value="C:plasma membrane"/>
    <property type="evidence" value="ECO:0007669"/>
    <property type="project" value="UniProtKB-SubCell"/>
</dbReference>
<comment type="similarity">
    <text evidence="2 8 9">Belongs to the ATPase epsilon chain family.</text>
</comment>
<keyword evidence="8" id="KW-1003">Cell membrane</keyword>
<comment type="subunit">
    <text evidence="8 9">F-type ATPases have 2 components, CF(1) - the catalytic core - and CF(0) - the membrane proton channel. CF(1) has five subunits: alpha(3), beta(3), gamma(1), delta(1), epsilon(1). CF(0) has three main subunits: a, b and c.</text>
</comment>
<dbReference type="InterPro" id="IPR036794">
    <property type="entry name" value="ATP_F1_dsu/esu_C_sf"/>
</dbReference>
<dbReference type="NCBIfam" id="TIGR01216">
    <property type="entry name" value="ATP_synt_epsi"/>
    <property type="match status" value="1"/>
</dbReference>
<dbReference type="Pfam" id="PF02823">
    <property type="entry name" value="ATP-synt_DE_N"/>
    <property type="match status" value="1"/>
</dbReference>
<comment type="function">
    <text evidence="8">Produces ATP from ADP in the presence of a proton gradient across the membrane.</text>
</comment>
<keyword evidence="6 8" id="KW-0139">CF(1)</keyword>
<dbReference type="STRING" id="1797460.A3E73_01630"/>